<dbReference type="AlphaFoldDB" id="A0A7V1LNV6"/>
<feature type="coiled-coil region" evidence="2">
    <location>
        <begin position="32"/>
        <end position="66"/>
    </location>
</feature>
<dbReference type="EC" id="2.7.3.9" evidence="4"/>
<dbReference type="PROSITE" id="PS00742">
    <property type="entry name" value="PEP_ENZYMES_2"/>
    <property type="match status" value="1"/>
</dbReference>
<dbReference type="EMBL" id="DRLD01000340">
    <property type="protein sequence ID" value="HED11436.1"/>
    <property type="molecule type" value="Genomic_DNA"/>
</dbReference>
<feature type="domain" description="PEP-utilising enzyme C-terminal" evidence="3">
    <location>
        <begin position="49"/>
        <end position="325"/>
    </location>
</feature>
<dbReference type="InterPro" id="IPR050499">
    <property type="entry name" value="PEP-utilizing_PTS_enzyme"/>
</dbReference>
<evidence type="ECO:0000256" key="1">
    <source>
        <dbReference type="ARBA" id="ARBA00002728"/>
    </source>
</evidence>
<dbReference type="SUPFAM" id="SSF51621">
    <property type="entry name" value="Phosphoenolpyruvate/pyruvate domain"/>
    <property type="match status" value="1"/>
</dbReference>
<keyword evidence="4" id="KW-0808">Transferase</keyword>
<dbReference type="PANTHER" id="PTHR46244:SF3">
    <property type="entry name" value="PHOSPHOENOLPYRUVATE-PROTEIN PHOSPHOTRANSFERASE"/>
    <property type="match status" value="1"/>
</dbReference>
<dbReference type="Proteomes" id="UP000886005">
    <property type="component" value="Unassembled WGS sequence"/>
</dbReference>
<dbReference type="InterPro" id="IPR000121">
    <property type="entry name" value="PEP_util_C"/>
</dbReference>
<dbReference type="GO" id="GO:0008965">
    <property type="term" value="F:phosphoenolpyruvate-protein phosphotransferase activity"/>
    <property type="evidence" value="ECO:0007669"/>
    <property type="project" value="UniProtKB-EC"/>
</dbReference>
<sequence>TQVILDGLCGKLIVEPSEGLVKDYLVRKQAFQAHKEELIANLEMKIENLSRRNIRLMANINEMSEVPLARRYKAQGVGLYRTELQFIAKERLLSEEEQFGYYKEMVQSFPDSEVVIRVLDLGGDKFLPFAEMHKEANPFLGLRSIRILLRKPDIFRTQIRAILRASVFGQVKIMLPMISSREEVLASKRLIREVCRELEAENIPFKKDVPIGIMVEIPSAALLIDQLLPEVDFVSIGTNDLVQYTLAVDRNNEKVAAFYKPLNPAVLQLILKVSRACVKKKKPLSLCGEIAGNPLYTQLLLSLDVDTFSMQPGAIAVVKNVIRHTTEEDLKEIRARLFRFKRPERLEKYLRKRIEHFL</sequence>
<evidence type="ECO:0000259" key="3">
    <source>
        <dbReference type="Pfam" id="PF02896"/>
    </source>
</evidence>
<dbReference type="InterPro" id="IPR015813">
    <property type="entry name" value="Pyrv/PenolPyrv_kinase-like_dom"/>
</dbReference>
<dbReference type="Gene3D" id="3.20.20.60">
    <property type="entry name" value="Phosphoenolpyruvate-binding domains"/>
    <property type="match status" value="1"/>
</dbReference>
<feature type="non-terminal residue" evidence="4">
    <location>
        <position position="1"/>
    </location>
</feature>
<comment type="caution">
    <text evidence="4">The sequence shown here is derived from an EMBL/GenBank/DDBJ whole genome shotgun (WGS) entry which is preliminary data.</text>
</comment>
<protein>
    <submittedName>
        <fullName evidence="4">Phosphoenolpyruvate--protein phosphotransferase</fullName>
        <ecNumber evidence="4">2.7.3.9</ecNumber>
    </submittedName>
</protein>
<name>A0A7V1LNV6_CALAY</name>
<evidence type="ECO:0000313" key="4">
    <source>
        <dbReference type="EMBL" id="HED11436.1"/>
    </source>
</evidence>
<dbReference type="InterPro" id="IPR040442">
    <property type="entry name" value="Pyrv_kinase-like_dom_sf"/>
</dbReference>
<dbReference type="PANTHER" id="PTHR46244">
    <property type="entry name" value="PHOSPHOENOLPYRUVATE-PROTEIN PHOSPHOTRANSFERASE"/>
    <property type="match status" value="1"/>
</dbReference>
<comment type="function">
    <text evidence="1">General (non sugar-specific) component of the phosphoenolpyruvate-dependent sugar phosphotransferase system (sugar PTS). This major carbohydrate active-transport system catalyzes the phosphorylation of incoming sugar substrates concomitantly with their translocation across the cell membrane. Enzyme I transfers the phosphoryl group from phosphoenolpyruvate (PEP) to the phosphoryl carrier protein (HPr).</text>
</comment>
<dbReference type="Pfam" id="PF02896">
    <property type="entry name" value="PEP-utilizers_C"/>
    <property type="match status" value="1"/>
</dbReference>
<dbReference type="InterPro" id="IPR006318">
    <property type="entry name" value="PTS_EI-like"/>
</dbReference>
<gene>
    <name evidence="4" type="primary">ptsP</name>
    <name evidence="4" type="ORF">ENJ10_12160</name>
</gene>
<keyword evidence="2" id="KW-0175">Coiled coil</keyword>
<evidence type="ECO:0000256" key="2">
    <source>
        <dbReference type="SAM" id="Coils"/>
    </source>
</evidence>
<proteinExistence type="predicted"/>
<dbReference type="InterPro" id="IPR023151">
    <property type="entry name" value="PEP_util_CS"/>
</dbReference>
<dbReference type="NCBIfam" id="TIGR01417">
    <property type="entry name" value="PTS_I_fam"/>
    <property type="match status" value="1"/>
</dbReference>
<organism evidence="4">
    <name type="scientific">Caldithrix abyssi</name>
    <dbReference type="NCBI Taxonomy" id="187145"/>
    <lineage>
        <taxon>Bacteria</taxon>
        <taxon>Pseudomonadati</taxon>
        <taxon>Calditrichota</taxon>
        <taxon>Calditrichia</taxon>
        <taxon>Calditrichales</taxon>
        <taxon>Calditrichaceae</taxon>
        <taxon>Caldithrix</taxon>
    </lineage>
</organism>
<accession>A0A7V1LNV6</accession>
<reference evidence="4" key="1">
    <citation type="journal article" date="2020" name="mSystems">
        <title>Genome- and Community-Level Interaction Insights into Carbon Utilization and Element Cycling Functions of Hydrothermarchaeota in Hydrothermal Sediment.</title>
        <authorList>
            <person name="Zhou Z."/>
            <person name="Liu Y."/>
            <person name="Xu W."/>
            <person name="Pan J."/>
            <person name="Luo Z.H."/>
            <person name="Li M."/>
        </authorList>
    </citation>
    <scope>NUCLEOTIDE SEQUENCE [LARGE SCALE GENOMIC DNA]</scope>
    <source>
        <strain evidence="4">HyVt-456</strain>
    </source>
</reference>
<dbReference type="PRINTS" id="PR01736">
    <property type="entry name" value="PHPHTRNFRASE"/>
</dbReference>